<gene>
    <name evidence="1" type="ORF">EAI_08473</name>
</gene>
<dbReference type="AlphaFoldDB" id="E2BHV4"/>
<keyword evidence="2" id="KW-1185">Reference proteome</keyword>
<reference evidence="1 2" key="1">
    <citation type="journal article" date="2010" name="Science">
        <title>Genomic comparison of the ants Camponotus floridanus and Harpegnathos saltator.</title>
        <authorList>
            <person name="Bonasio R."/>
            <person name="Zhang G."/>
            <person name="Ye C."/>
            <person name="Mutti N.S."/>
            <person name="Fang X."/>
            <person name="Qin N."/>
            <person name="Donahue G."/>
            <person name="Yang P."/>
            <person name="Li Q."/>
            <person name="Li C."/>
            <person name="Zhang P."/>
            <person name="Huang Z."/>
            <person name="Berger S.L."/>
            <person name="Reinberg D."/>
            <person name="Wang J."/>
            <person name="Liebig J."/>
        </authorList>
    </citation>
    <scope>NUCLEOTIDE SEQUENCE [LARGE SCALE GENOMIC DNA]</scope>
    <source>
        <strain evidence="1 2">R22 G/1</strain>
    </source>
</reference>
<feature type="non-terminal residue" evidence="1">
    <location>
        <position position="1"/>
    </location>
</feature>
<sequence length="128" mass="15595">SVCNILKRHKFHPYKMYYMQELVHDDCDRRMEFCELIEARENDFVNNNVFIDKAALQLNENVNHHNLRYWSFENLHWMRNNKSQYHEKVNVWAGIIGNYLIGPFFFDGNLNSERYEAMLVEEIIPFFL</sequence>
<name>E2BHV4_HARSA</name>
<organism evidence="2">
    <name type="scientific">Harpegnathos saltator</name>
    <name type="common">Jerdon's jumping ant</name>
    <dbReference type="NCBI Taxonomy" id="610380"/>
    <lineage>
        <taxon>Eukaryota</taxon>
        <taxon>Metazoa</taxon>
        <taxon>Ecdysozoa</taxon>
        <taxon>Arthropoda</taxon>
        <taxon>Hexapoda</taxon>
        <taxon>Insecta</taxon>
        <taxon>Pterygota</taxon>
        <taxon>Neoptera</taxon>
        <taxon>Endopterygota</taxon>
        <taxon>Hymenoptera</taxon>
        <taxon>Apocrita</taxon>
        <taxon>Aculeata</taxon>
        <taxon>Formicoidea</taxon>
        <taxon>Formicidae</taxon>
        <taxon>Ponerinae</taxon>
        <taxon>Ponerini</taxon>
        <taxon>Harpegnathos</taxon>
    </lineage>
</organism>
<dbReference type="Proteomes" id="UP000008237">
    <property type="component" value="Unassembled WGS sequence"/>
</dbReference>
<feature type="non-terminal residue" evidence="1">
    <location>
        <position position="128"/>
    </location>
</feature>
<evidence type="ECO:0000313" key="1">
    <source>
        <dbReference type="EMBL" id="EFN84727.1"/>
    </source>
</evidence>
<dbReference type="Gene3D" id="3.30.420.10">
    <property type="entry name" value="Ribonuclease H-like superfamily/Ribonuclease H"/>
    <property type="match status" value="1"/>
</dbReference>
<dbReference type="GO" id="GO:0003676">
    <property type="term" value="F:nucleic acid binding"/>
    <property type="evidence" value="ECO:0007669"/>
    <property type="project" value="InterPro"/>
</dbReference>
<protein>
    <submittedName>
        <fullName evidence="1">Uncharacterized protein</fullName>
    </submittedName>
</protein>
<dbReference type="InParanoid" id="E2BHV4"/>
<dbReference type="PANTHER" id="PTHR47326">
    <property type="entry name" value="TRANSPOSABLE ELEMENT TC3 TRANSPOSASE-LIKE PROTEIN"/>
    <property type="match status" value="1"/>
</dbReference>
<dbReference type="OrthoDB" id="9986793at2759"/>
<accession>E2BHV4</accession>
<evidence type="ECO:0000313" key="2">
    <source>
        <dbReference type="Proteomes" id="UP000008237"/>
    </source>
</evidence>
<dbReference type="InterPro" id="IPR036397">
    <property type="entry name" value="RNaseH_sf"/>
</dbReference>
<dbReference type="PANTHER" id="PTHR47326:SF1">
    <property type="entry name" value="HTH PSQ-TYPE DOMAIN-CONTAINING PROTEIN"/>
    <property type="match status" value="1"/>
</dbReference>
<proteinExistence type="predicted"/>
<dbReference type="EMBL" id="GL448345">
    <property type="protein sequence ID" value="EFN84727.1"/>
    <property type="molecule type" value="Genomic_DNA"/>
</dbReference>
<dbReference type="STRING" id="610380.E2BHV4"/>